<evidence type="ECO:0000313" key="8">
    <source>
        <dbReference type="EMBL" id="OAE33518.1"/>
    </source>
</evidence>
<dbReference type="GO" id="GO:0016020">
    <property type="term" value="C:membrane"/>
    <property type="evidence" value="ECO:0007669"/>
    <property type="project" value="UniProtKB-SubCell"/>
</dbReference>
<keyword evidence="9" id="KW-1185">Reference proteome</keyword>
<feature type="compositionally biased region" description="Basic and acidic residues" evidence="5">
    <location>
        <begin position="35"/>
        <end position="59"/>
    </location>
</feature>
<organism evidence="8 9">
    <name type="scientific">Marchantia polymorpha subsp. ruderalis</name>
    <dbReference type="NCBI Taxonomy" id="1480154"/>
    <lineage>
        <taxon>Eukaryota</taxon>
        <taxon>Viridiplantae</taxon>
        <taxon>Streptophyta</taxon>
        <taxon>Embryophyta</taxon>
        <taxon>Marchantiophyta</taxon>
        <taxon>Marchantiopsida</taxon>
        <taxon>Marchantiidae</taxon>
        <taxon>Marchantiales</taxon>
        <taxon>Marchantiaceae</taxon>
        <taxon>Marchantia</taxon>
    </lineage>
</organism>
<comment type="subcellular location">
    <subcellularLocation>
        <location evidence="1">Membrane</location>
        <topology evidence="1">Multi-pass membrane protein</topology>
    </subcellularLocation>
</comment>
<feature type="region of interest" description="Disordered" evidence="5">
    <location>
        <begin position="1"/>
        <end position="64"/>
    </location>
</feature>
<evidence type="ECO:0000256" key="5">
    <source>
        <dbReference type="SAM" id="MobiDB-lite"/>
    </source>
</evidence>
<keyword evidence="2 6" id="KW-0812">Transmembrane</keyword>
<feature type="transmembrane region" description="Helical" evidence="6">
    <location>
        <begin position="385"/>
        <end position="409"/>
    </location>
</feature>
<feature type="transmembrane region" description="Helical" evidence="6">
    <location>
        <begin position="354"/>
        <end position="373"/>
    </location>
</feature>
<gene>
    <name evidence="8" type="ORF">AXG93_1467s1200</name>
</gene>
<proteinExistence type="predicted"/>
<dbReference type="AlphaFoldDB" id="A0A176WK25"/>
<feature type="transmembrane region" description="Helical" evidence="6">
    <location>
        <begin position="250"/>
        <end position="274"/>
    </location>
</feature>
<evidence type="ECO:0000256" key="3">
    <source>
        <dbReference type="ARBA" id="ARBA00022989"/>
    </source>
</evidence>
<dbReference type="Proteomes" id="UP000077202">
    <property type="component" value="Unassembled WGS sequence"/>
</dbReference>
<feature type="domain" description="Sugar phosphate transporter" evidence="7">
    <location>
        <begin position="170"/>
        <end position="463"/>
    </location>
</feature>
<evidence type="ECO:0000256" key="1">
    <source>
        <dbReference type="ARBA" id="ARBA00004141"/>
    </source>
</evidence>
<evidence type="ECO:0000259" key="7">
    <source>
        <dbReference type="Pfam" id="PF03151"/>
    </source>
</evidence>
<keyword evidence="4 6" id="KW-0472">Membrane</keyword>
<evidence type="ECO:0000256" key="4">
    <source>
        <dbReference type="ARBA" id="ARBA00023136"/>
    </source>
</evidence>
<sequence length="471" mass="50991">MEDKPVRGDSACTGTQTVPSVGPGGGPGGASGGRAGEEGRAEEGEEGRRNEERSPEEKSSPTAVPAMASCSRIAQCCVCTLFLVDIRPVCPAARAIEQQQRREEQLQARARQSLRLRQSRDSTDRSCFVGTMSKMNQSLPISMPPTSAALKEEQGRKTQRMTRRGALVALSYMGCAVMLVMFNKAALSTYRFPCANVITVLQMICSTALLYVLKSLDIISFAGEGNGAVELAADGFVPLRTLKRTSPLSIAYLFYMVVGMASIRGVNVPMYTTLRRTTVLFTMVMEFFLAGQKHSSPIVSSVGLIVLGAFIAGARDLSFDTQGYLIVLLSNLTTAIYLSTISRLGKTTGLNSFGLMWCNGVICGPILFLWILVSGELGRALQFPAVFFPGFQLVIVLSCMMAFCLNYTIFLNTSLNSPLTQTMCGNLKDLGTVLIGWLWFGGLPFDWLNVIGQFLGFVGSGVYAYCKLKGK</sequence>
<accession>A0A176WK25</accession>
<evidence type="ECO:0000313" key="9">
    <source>
        <dbReference type="Proteomes" id="UP000077202"/>
    </source>
</evidence>
<name>A0A176WK25_MARPO</name>
<reference evidence="8" key="1">
    <citation type="submission" date="2016-03" db="EMBL/GenBank/DDBJ databases">
        <title>Mechanisms controlling the formation of the plant cell surface in tip-growing cells are functionally conserved among land plants.</title>
        <authorList>
            <person name="Honkanen S."/>
            <person name="Jones V.A."/>
            <person name="Morieri G."/>
            <person name="Champion C."/>
            <person name="Hetherington A.J."/>
            <person name="Kelly S."/>
            <person name="Saint-Marcoux D."/>
            <person name="Proust H."/>
            <person name="Prescott H."/>
            <person name="Dolan L."/>
        </authorList>
    </citation>
    <scope>NUCLEOTIDE SEQUENCE [LARGE SCALE GENOMIC DNA]</scope>
    <source>
        <tissue evidence="8">Whole gametophyte</tissue>
    </source>
</reference>
<dbReference type="InterPro" id="IPR004853">
    <property type="entry name" value="Sugar_P_trans_dom"/>
</dbReference>
<feature type="transmembrane region" description="Helical" evidence="6">
    <location>
        <begin position="324"/>
        <end position="342"/>
    </location>
</feature>
<protein>
    <recommendedName>
        <fullName evidence="7">Sugar phosphate transporter domain-containing protein</fullName>
    </recommendedName>
</protein>
<dbReference type="PANTHER" id="PTHR11132">
    <property type="entry name" value="SOLUTE CARRIER FAMILY 35"/>
    <property type="match status" value="1"/>
</dbReference>
<dbReference type="InterPro" id="IPR050186">
    <property type="entry name" value="TPT_transporter"/>
</dbReference>
<comment type="caution">
    <text evidence="8">The sequence shown here is derived from an EMBL/GenBank/DDBJ whole genome shotgun (WGS) entry which is preliminary data.</text>
</comment>
<feature type="transmembrane region" description="Helical" evidence="6">
    <location>
        <begin position="165"/>
        <end position="183"/>
    </location>
</feature>
<evidence type="ECO:0000256" key="6">
    <source>
        <dbReference type="SAM" id="Phobius"/>
    </source>
</evidence>
<dbReference type="EMBL" id="LVLJ01000640">
    <property type="protein sequence ID" value="OAE33518.1"/>
    <property type="molecule type" value="Genomic_DNA"/>
</dbReference>
<keyword evidence="3 6" id="KW-1133">Transmembrane helix</keyword>
<feature type="transmembrane region" description="Helical" evidence="6">
    <location>
        <begin position="294"/>
        <end position="312"/>
    </location>
</feature>
<dbReference type="Pfam" id="PF03151">
    <property type="entry name" value="TPT"/>
    <property type="match status" value="1"/>
</dbReference>
<evidence type="ECO:0000256" key="2">
    <source>
        <dbReference type="ARBA" id="ARBA00022692"/>
    </source>
</evidence>
<feature type="compositionally biased region" description="Gly residues" evidence="5">
    <location>
        <begin position="22"/>
        <end position="34"/>
    </location>
</feature>